<dbReference type="GO" id="GO:0000785">
    <property type="term" value="C:chromatin"/>
    <property type="evidence" value="ECO:0007669"/>
    <property type="project" value="TreeGrafter"/>
</dbReference>
<feature type="compositionally biased region" description="Basic and acidic residues" evidence="6">
    <location>
        <begin position="39"/>
        <end position="51"/>
    </location>
</feature>
<dbReference type="Proteomes" id="UP000076532">
    <property type="component" value="Unassembled WGS sequence"/>
</dbReference>
<feature type="domain" description="C2H2-type" evidence="7">
    <location>
        <begin position="260"/>
        <end position="287"/>
    </location>
</feature>
<keyword evidence="4" id="KW-0862">Zinc</keyword>
<accession>A0A166FY20</accession>
<feature type="compositionally biased region" description="Polar residues" evidence="6">
    <location>
        <begin position="337"/>
        <end position="346"/>
    </location>
</feature>
<feature type="region of interest" description="Disordered" evidence="6">
    <location>
        <begin position="36"/>
        <end position="216"/>
    </location>
</feature>
<name>A0A166FY20_9AGAM</name>
<keyword evidence="3 5" id="KW-0863">Zinc-finger</keyword>
<evidence type="ECO:0000256" key="3">
    <source>
        <dbReference type="ARBA" id="ARBA00022771"/>
    </source>
</evidence>
<keyword evidence="1" id="KW-0479">Metal-binding</keyword>
<evidence type="ECO:0000256" key="4">
    <source>
        <dbReference type="ARBA" id="ARBA00022833"/>
    </source>
</evidence>
<feature type="compositionally biased region" description="Polar residues" evidence="6">
    <location>
        <begin position="179"/>
        <end position="198"/>
    </location>
</feature>
<evidence type="ECO:0000313" key="9">
    <source>
        <dbReference type="Proteomes" id="UP000076532"/>
    </source>
</evidence>
<dbReference type="InterPro" id="IPR036236">
    <property type="entry name" value="Znf_C2H2_sf"/>
</dbReference>
<dbReference type="GO" id="GO:0000981">
    <property type="term" value="F:DNA-binding transcription factor activity, RNA polymerase II-specific"/>
    <property type="evidence" value="ECO:0007669"/>
    <property type="project" value="TreeGrafter"/>
</dbReference>
<feature type="region of interest" description="Disordered" evidence="6">
    <location>
        <begin position="310"/>
        <end position="346"/>
    </location>
</feature>
<dbReference type="InterPro" id="IPR013087">
    <property type="entry name" value="Znf_C2H2_type"/>
</dbReference>
<evidence type="ECO:0000256" key="1">
    <source>
        <dbReference type="ARBA" id="ARBA00022723"/>
    </source>
</evidence>
<dbReference type="GO" id="GO:0000978">
    <property type="term" value="F:RNA polymerase II cis-regulatory region sequence-specific DNA binding"/>
    <property type="evidence" value="ECO:0007669"/>
    <property type="project" value="TreeGrafter"/>
</dbReference>
<dbReference type="PROSITE" id="PS00028">
    <property type="entry name" value="ZINC_FINGER_C2H2_1"/>
    <property type="match status" value="2"/>
</dbReference>
<organism evidence="8 9">
    <name type="scientific">Athelia psychrophila</name>
    <dbReference type="NCBI Taxonomy" id="1759441"/>
    <lineage>
        <taxon>Eukaryota</taxon>
        <taxon>Fungi</taxon>
        <taxon>Dikarya</taxon>
        <taxon>Basidiomycota</taxon>
        <taxon>Agaricomycotina</taxon>
        <taxon>Agaricomycetes</taxon>
        <taxon>Agaricomycetidae</taxon>
        <taxon>Atheliales</taxon>
        <taxon>Atheliaceae</taxon>
        <taxon>Athelia</taxon>
    </lineage>
</organism>
<evidence type="ECO:0000256" key="2">
    <source>
        <dbReference type="ARBA" id="ARBA00022737"/>
    </source>
</evidence>
<gene>
    <name evidence="8" type="ORF">FIBSPDRAFT_1046967</name>
</gene>
<dbReference type="SUPFAM" id="SSF57667">
    <property type="entry name" value="beta-beta-alpha zinc fingers"/>
    <property type="match status" value="1"/>
</dbReference>
<feature type="compositionally biased region" description="Low complexity" evidence="6">
    <location>
        <begin position="56"/>
        <end position="70"/>
    </location>
</feature>
<reference evidence="8 9" key="1">
    <citation type="journal article" date="2016" name="Mol. Biol. Evol.">
        <title>Comparative Genomics of Early-Diverging Mushroom-Forming Fungi Provides Insights into the Origins of Lignocellulose Decay Capabilities.</title>
        <authorList>
            <person name="Nagy L.G."/>
            <person name="Riley R."/>
            <person name="Tritt A."/>
            <person name="Adam C."/>
            <person name="Daum C."/>
            <person name="Floudas D."/>
            <person name="Sun H."/>
            <person name="Yadav J.S."/>
            <person name="Pangilinan J."/>
            <person name="Larsson K.H."/>
            <person name="Matsuura K."/>
            <person name="Barry K."/>
            <person name="Labutti K."/>
            <person name="Kuo R."/>
            <person name="Ohm R.A."/>
            <person name="Bhattacharya S.S."/>
            <person name="Shirouzu T."/>
            <person name="Yoshinaga Y."/>
            <person name="Martin F.M."/>
            <person name="Grigoriev I.V."/>
            <person name="Hibbett D.S."/>
        </authorList>
    </citation>
    <scope>NUCLEOTIDE SEQUENCE [LARGE SCALE GENOMIC DNA]</scope>
    <source>
        <strain evidence="8 9">CBS 109695</strain>
    </source>
</reference>
<evidence type="ECO:0000256" key="5">
    <source>
        <dbReference type="PROSITE-ProRule" id="PRU00042"/>
    </source>
</evidence>
<feature type="compositionally biased region" description="Basic residues" evidence="6">
    <location>
        <begin position="107"/>
        <end position="121"/>
    </location>
</feature>
<proteinExistence type="predicted"/>
<dbReference type="PROSITE" id="PS50157">
    <property type="entry name" value="ZINC_FINGER_C2H2_2"/>
    <property type="match status" value="1"/>
</dbReference>
<dbReference type="PANTHER" id="PTHR14003">
    <property type="entry name" value="TRANSCRIPTIONAL REPRESSOR PROTEIN YY"/>
    <property type="match status" value="1"/>
</dbReference>
<dbReference type="PANTHER" id="PTHR14003:SF19">
    <property type="entry name" value="YY2 TRANSCRIPTION FACTOR"/>
    <property type="match status" value="1"/>
</dbReference>
<dbReference type="EMBL" id="KV417584">
    <property type="protein sequence ID" value="KZP17285.1"/>
    <property type="molecule type" value="Genomic_DNA"/>
</dbReference>
<feature type="compositionally biased region" description="Polar residues" evidence="6">
    <location>
        <begin position="124"/>
        <end position="154"/>
    </location>
</feature>
<dbReference type="SMART" id="SM00355">
    <property type="entry name" value="ZnF_C2H2"/>
    <property type="match status" value="2"/>
</dbReference>
<dbReference type="STRING" id="436010.A0A166FY20"/>
<evidence type="ECO:0000256" key="6">
    <source>
        <dbReference type="SAM" id="MobiDB-lite"/>
    </source>
</evidence>
<evidence type="ECO:0000259" key="7">
    <source>
        <dbReference type="PROSITE" id="PS50157"/>
    </source>
</evidence>
<dbReference type="AlphaFoldDB" id="A0A166FY20"/>
<dbReference type="GO" id="GO:0031519">
    <property type="term" value="C:PcG protein complex"/>
    <property type="evidence" value="ECO:0007669"/>
    <property type="project" value="TreeGrafter"/>
</dbReference>
<dbReference type="GO" id="GO:0008270">
    <property type="term" value="F:zinc ion binding"/>
    <property type="evidence" value="ECO:0007669"/>
    <property type="project" value="UniProtKB-KW"/>
</dbReference>
<dbReference type="Gene3D" id="3.30.160.60">
    <property type="entry name" value="Classic Zinc Finger"/>
    <property type="match status" value="1"/>
</dbReference>
<keyword evidence="2" id="KW-0677">Repeat</keyword>
<protein>
    <recommendedName>
        <fullName evidence="7">C2H2-type domain-containing protein</fullName>
    </recommendedName>
</protein>
<evidence type="ECO:0000313" key="8">
    <source>
        <dbReference type="EMBL" id="KZP17285.1"/>
    </source>
</evidence>
<feature type="compositionally biased region" description="Basic and acidic residues" evidence="6">
    <location>
        <begin position="158"/>
        <end position="178"/>
    </location>
</feature>
<dbReference type="GO" id="GO:0005667">
    <property type="term" value="C:transcription regulator complex"/>
    <property type="evidence" value="ECO:0007669"/>
    <property type="project" value="TreeGrafter"/>
</dbReference>
<sequence length="346" mass="39157">MHGSPQSLSVFNAPTATFMWPDFQSSSQMGTVPKIYVDYNRDRPPPEEPIHALHRSSSGYAVSESSEEASPTLSQKRKPSTDLPRPEKKTSLNNILEPFKSLDSSAPRRRILMNSTRRKIQIAHQRSASPEPQVGQSSRTSHPTQPIQKPNYQAQFVPRHDHSPRQEDRSPESPEDSRTLGTPSGHSESVSTIMTSSFKNEEEWETSAQPFKAPDGSAKWQASCLWKTYDNGKECLCMYTAKKQLVKRHVETTHLKYRPFVCSICDKKFPQKTSLDTHMHGHTGATPHDCRFEGCGLSFKDPARRHRHMVEEHNYKPKPSQRRQKSGQGLGDAVQFESMTSWAGDD</sequence>
<keyword evidence="9" id="KW-1185">Reference proteome</keyword>
<dbReference type="OrthoDB" id="654211at2759"/>
<dbReference type="FunFam" id="3.30.160.60:FF:000303">
    <property type="entry name" value="Zinc finger protein 41"/>
    <property type="match status" value="1"/>
</dbReference>